<comment type="subcellular location">
    <subcellularLocation>
        <location evidence="1">Cell membrane</location>
        <topology evidence="1">Single-pass membrane protein</topology>
    </subcellularLocation>
</comment>
<dbReference type="Pfam" id="PF18927">
    <property type="entry name" value="CrtO"/>
    <property type="match status" value="1"/>
</dbReference>
<evidence type="ECO:0000256" key="11">
    <source>
        <dbReference type="ARBA" id="ARBA00023667"/>
    </source>
</evidence>
<evidence type="ECO:0000256" key="13">
    <source>
        <dbReference type="SAM" id="Phobius"/>
    </source>
</evidence>
<comment type="similarity">
    <text evidence="10">Belongs to the acyltransferase CrtO family.</text>
</comment>
<evidence type="ECO:0000256" key="6">
    <source>
        <dbReference type="ARBA" id="ARBA00022989"/>
    </source>
</evidence>
<evidence type="ECO:0000313" key="14">
    <source>
        <dbReference type="EMBL" id="GMQ29760.1"/>
    </source>
</evidence>
<dbReference type="EMBL" id="BTPD01000007">
    <property type="protein sequence ID" value="GMQ29760.1"/>
    <property type="molecule type" value="Genomic_DNA"/>
</dbReference>
<keyword evidence="4 13" id="KW-0812">Transmembrane</keyword>
<feature type="transmembrane region" description="Helical" evidence="13">
    <location>
        <begin position="12"/>
        <end position="32"/>
    </location>
</feature>
<evidence type="ECO:0000256" key="1">
    <source>
        <dbReference type="ARBA" id="ARBA00004162"/>
    </source>
</evidence>
<dbReference type="RefSeq" id="WP_338224480.1">
    <property type="nucleotide sequence ID" value="NZ_BTPD01000007.1"/>
</dbReference>
<evidence type="ECO:0000256" key="10">
    <source>
        <dbReference type="ARBA" id="ARBA00023603"/>
    </source>
</evidence>
<evidence type="ECO:0000256" key="3">
    <source>
        <dbReference type="ARBA" id="ARBA00022679"/>
    </source>
</evidence>
<keyword evidence="6 13" id="KW-1133">Transmembrane helix</keyword>
<evidence type="ECO:0000256" key="4">
    <source>
        <dbReference type="ARBA" id="ARBA00022692"/>
    </source>
</evidence>
<keyword evidence="8" id="KW-0012">Acyltransferase</keyword>
<keyword evidence="15" id="KW-1185">Reference proteome</keyword>
<gene>
    <name evidence="14" type="ORF">Aconfl_24030</name>
</gene>
<reference evidence="14 15" key="1">
    <citation type="submission" date="2023-08" db="EMBL/GenBank/DDBJ databases">
        <title>Draft genome sequence of Algoriphagus confluentis.</title>
        <authorList>
            <person name="Takatani N."/>
            <person name="Hosokawa M."/>
            <person name="Sawabe T."/>
        </authorList>
    </citation>
    <scope>NUCLEOTIDE SEQUENCE [LARGE SCALE GENOMIC DNA]</scope>
    <source>
        <strain evidence="14 15">NBRC 111222</strain>
    </source>
</reference>
<evidence type="ECO:0000256" key="2">
    <source>
        <dbReference type="ARBA" id="ARBA00022475"/>
    </source>
</evidence>
<feature type="transmembrane region" description="Helical" evidence="13">
    <location>
        <begin position="39"/>
        <end position="66"/>
    </location>
</feature>
<proteinExistence type="inferred from homology"/>
<evidence type="ECO:0000313" key="15">
    <source>
        <dbReference type="Proteomes" id="UP001338309"/>
    </source>
</evidence>
<keyword evidence="5" id="KW-0732">Signal</keyword>
<sequence>MTDAKQLLKKIGLPLLSLVFLHNVYKVLVLLLKIQPENLSALASFVAAFALNLLTTGMVAFVGFAYPTSRLLPNPYYQIKNAKRLNRIYSLLGVPLFRIFLLKTFYRTADNKKYFNGTKTGLKQFDYHTKQSEFGHLVAFILLFGISLILGIKGHITLSLWTLGINIIFNFYPIVLQRKHRIVVQRLVK</sequence>
<keyword evidence="7 13" id="KW-0472">Membrane</keyword>
<comment type="caution">
    <text evidence="14">The sequence shown here is derived from an EMBL/GenBank/DDBJ whole genome shotgun (WGS) entry which is preliminary data.</text>
</comment>
<feature type="transmembrane region" description="Helical" evidence="13">
    <location>
        <begin position="158"/>
        <end position="176"/>
    </location>
</feature>
<keyword evidence="2" id="KW-1003">Cell membrane</keyword>
<name>A0ABQ6PR80_9BACT</name>
<dbReference type="InterPro" id="IPR044021">
    <property type="entry name" value="CrtO"/>
</dbReference>
<comment type="pathway">
    <text evidence="9">Carotenoid biosynthesis; staphyloxanthin biosynthesis; staphyloxanthin from farnesyl diphosphate: step 5/5.</text>
</comment>
<keyword evidence="3" id="KW-0808">Transferase</keyword>
<feature type="transmembrane region" description="Helical" evidence="13">
    <location>
        <begin position="86"/>
        <end position="106"/>
    </location>
</feature>
<evidence type="ECO:0000256" key="8">
    <source>
        <dbReference type="ARBA" id="ARBA00023315"/>
    </source>
</evidence>
<feature type="transmembrane region" description="Helical" evidence="13">
    <location>
        <begin position="134"/>
        <end position="152"/>
    </location>
</feature>
<evidence type="ECO:0000256" key="7">
    <source>
        <dbReference type="ARBA" id="ARBA00023136"/>
    </source>
</evidence>
<dbReference type="Proteomes" id="UP001338309">
    <property type="component" value="Unassembled WGS sequence"/>
</dbReference>
<evidence type="ECO:0000256" key="5">
    <source>
        <dbReference type="ARBA" id="ARBA00022729"/>
    </source>
</evidence>
<comment type="function">
    <text evidence="12">Catalyzes the acylation of glycosyl-4,4'-diaponeurosporenoate, i.e. the esterification of glucose at the C6'' position with the carboxyl group of the C(15) fatty acid 12-methyltetradecanoic acid, to yield staphyloxanthin. This is the last step in the biosynthesis of this orange pigment, present in most staphylococci strains.</text>
</comment>
<accession>A0ABQ6PR80</accession>
<protein>
    <recommendedName>
        <fullName evidence="11">Glycosyl-4,4'-diaponeurosporenoate acyltransferase</fullName>
    </recommendedName>
</protein>
<evidence type="ECO:0000256" key="12">
    <source>
        <dbReference type="ARBA" id="ARBA00025324"/>
    </source>
</evidence>
<evidence type="ECO:0000256" key="9">
    <source>
        <dbReference type="ARBA" id="ARBA00023588"/>
    </source>
</evidence>
<organism evidence="14 15">
    <name type="scientific">Algoriphagus confluentis</name>
    <dbReference type="NCBI Taxonomy" id="1697556"/>
    <lineage>
        <taxon>Bacteria</taxon>
        <taxon>Pseudomonadati</taxon>
        <taxon>Bacteroidota</taxon>
        <taxon>Cytophagia</taxon>
        <taxon>Cytophagales</taxon>
        <taxon>Cyclobacteriaceae</taxon>
        <taxon>Algoriphagus</taxon>
    </lineage>
</organism>